<proteinExistence type="predicted"/>
<reference evidence="3" key="1">
    <citation type="submission" date="2023-10" db="EMBL/GenBank/DDBJ databases">
        <title>Genome assembly of Pristionchus species.</title>
        <authorList>
            <person name="Yoshida K."/>
            <person name="Sommer R.J."/>
        </authorList>
    </citation>
    <scope>NUCLEOTIDE SEQUENCE</scope>
    <source>
        <strain evidence="3">RS5133</strain>
    </source>
</reference>
<organism evidence="3 4">
    <name type="scientific">Pristionchus fissidentatus</name>
    <dbReference type="NCBI Taxonomy" id="1538716"/>
    <lineage>
        <taxon>Eukaryota</taxon>
        <taxon>Metazoa</taxon>
        <taxon>Ecdysozoa</taxon>
        <taxon>Nematoda</taxon>
        <taxon>Chromadorea</taxon>
        <taxon>Rhabditida</taxon>
        <taxon>Rhabditina</taxon>
        <taxon>Diplogasteromorpha</taxon>
        <taxon>Diplogasteroidea</taxon>
        <taxon>Neodiplogasteridae</taxon>
        <taxon>Pristionchus</taxon>
    </lineage>
</organism>
<dbReference type="InterPro" id="IPR011333">
    <property type="entry name" value="SKP1/BTB/POZ_sf"/>
</dbReference>
<dbReference type="Gene3D" id="2.60.210.10">
    <property type="entry name" value="Apoptosis, Tumor Necrosis Factor Receptor Associated Protein 2, Chain A"/>
    <property type="match status" value="1"/>
</dbReference>
<dbReference type="InterPro" id="IPR000210">
    <property type="entry name" value="BTB/POZ_dom"/>
</dbReference>
<dbReference type="SUPFAM" id="SSF49599">
    <property type="entry name" value="TRAF domain-like"/>
    <property type="match status" value="1"/>
</dbReference>
<dbReference type="Pfam" id="PF00651">
    <property type="entry name" value="BTB"/>
    <property type="match status" value="1"/>
</dbReference>
<dbReference type="SUPFAM" id="SSF54695">
    <property type="entry name" value="POZ domain"/>
    <property type="match status" value="1"/>
</dbReference>
<evidence type="ECO:0000259" key="1">
    <source>
        <dbReference type="PROSITE" id="PS50097"/>
    </source>
</evidence>
<sequence length="203" mass="23394">EISKLGDAPQHSPIITALDMPWRISVRSENSARTDNVKYLGAYLYCNEEDDSGAWNCHQSSVVKLLNYGSEERDVSLELATIFNLEYNNWGNNKLLDWNRLMNDQEMFLKDDKVTIEVNITVKEVCGIREMLKFDFSVPQSFGSDSVILIVDGKKVHVSKQFVAMHSPVFESMFFKDFEEKGKEEIELKEVSYEGFIELLYVI</sequence>
<comment type="caution">
    <text evidence="3">The sequence shown here is derived from an EMBL/GenBank/DDBJ whole genome shotgun (WGS) entry which is preliminary data.</text>
</comment>
<gene>
    <name evidence="3" type="ORF">PFISCL1PPCAC_21001</name>
</gene>
<dbReference type="InterPro" id="IPR002083">
    <property type="entry name" value="MATH/TRAF_dom"/>
</dbReference>
<evidence type="ECO:0008006" key="5">
    <source>
        <dbReference type="Google" id="ProtNLM"/>
    </source>
</evidence>
<dbReference type="CDD" id="cd01165">
    <property type="entry name" value="BTB_POZ"/>
    <property type="match status" value="1"/>
</dbReference>
<feature type="non-terminal residue" evidence="3">
    <location>
        <position position="1"/>
    </location>
</feature>
<feature type="non-terminal residue" evidence="3">
    <location>
        <position position="203"/>
    </location>
</feature>
<dbReference type="SMART" id="SM00061">
    <property type="entry name" value="MATH"/>
    <property type="match status" value="1"/>
</dbReference>
<dbReference type="Pfam" id="PF00917">
    <property type="entry name" value="MATH"/>
    <property type="match status" value="1"/>
</dbReference>
<protein>
    <recommendedName>
        <fullName evidence="5">BTB domain-containing protein</fullName>
    </recommendedName>
</protein>
<feature type="domain" description="BTB" evidence="1">
    <location>
        <begin position="145"/>
        <end position="203"/>
    </location>
</feature>
<evidence type="ECO:0000313" key="4">
    <source>
        <dbReference type="Proteomes" id="UP001432322"/>
    </source>
</evidence>
<evidence type="ECO:0000259" key="2">
    <source>
        <dbReference type="PROSITE" id="PS50144"/>
    </source>
</evidence>
<dbReference type="InterPro" id="IPR008974">
    <property type="entry name" value="TRAF-like"/>
</dbReference>
<dbReference type="Gene3D" id="3.30.710.10">
    <property type="entry name" value="Potassium Channel Kv1.1, Chain A"/>
    <property type="match status" value="1"/>
</dbReference>
<dbReference type="Proteomes" id="UP001432322">
    <property type="component" value="Unassembled WGS sequence"/>
</dbReference>
<name>A0AAV5WCI0_9BILA</name>
<dbReference type="EMBL" id="BTSY01000005">
    <property type="protein sequence ID" value="GMT29704.1"/>
    <property type="molecule type" value="Genomic_DNA"/>
</dbReference>
<evidence type="ECO:0000313" key="3">
    <source>
        <dbReference type="EMBL" id="GMT29704.1"/>
    </source>
</evidence>
<dbReference type="PROSITE" id="PS50144">
    <property type="entry name" value="MATH"/>
    <property type="match status" value="1"/>
</dbReference>
<keyword evidence="4" id="KW-1185">Reference proteome</keyword>
<dbReference type="PANTHER" id="PTHR47022:SF1">
    <property type="entry name" value="BTB AND MATH DOMAIN-CONTAINING PROTEIN 36-RELATED"/>
    <property type="match status" value="1"/>
</dbReference>
<dbReference type="AlphaFoldDB" id="A0AAV5WCI0"/>
<accession>A0AAV5WCI0</accession>
<dbReference type="PROSITE" id="PS50097">
    <property type="entry name" value="BTB"/>
    <property type="match status" value="1"/>
</dbReference>
<dbReference type="PANTHER" id="PTHR47022">
    <property type="entry name" value="BTB AND MATH DOMAIN-CONTAINING PROTEIN 36-RELATED"/>
    <property type="match status" value="1"/>
</dbReference>
<feature type="domain" description="MATH" evidence="2">
    <location>
        <begin position="1"/>
        <end position="120"/>
    </location>
</feature>